<comment type="caution">
    <text evidence="4">The sequence shown here is derived from an EMBL/GenBank/DDBJ whole genome shotgun (WGS) entry which is preliminary data.</text>
</comment>
<dbReference type="InterPro" id="IPR002935">
    <property type="entry name" value="SAM_O-MeTrfase"/>
</dbReference>
<dbReference type="Gene3D" id="3.40.50.150">
    <property type="entry name" value="Vaccinia Virus protein VP39"/>
    <property type="match status" value="1"/>
</dbReference>
<reference evidence="4" key="2">
    <citation type="submission" date="2020-09" db="EMBL/GenBank/DDBJ databases">
        <authorList>
            <person name="Sun Q."/>
            <person name="Zhou Y."/>
        </authorList>
    </citation>
    <scope>NUCLEOTIDE SEQUENCE</scope>
    <source>
        <strain evidence="4">CGMCC 1.12777</strain>
    </source>
</reference>
<dbReference type="RefSeq" id="WP_188499001.1">
    <property type="nucleotide sequence ID" value="NZ_BMFV01000042.1"/>
</dbReference>
<evidence type="ECO:0000256" key="1">
    <source>
        <dbReference type="ARBA" id="ARBA00022603"/>
    </source>
</evidence>
<reference evidence="4" key="1">
    <citation type="journal article" date="2014" name="Int. J. Syst. Evol. Microbiol.">
        <title>Complete genome sequence of Corynebacterium casei LMG S-19264T (=DSM 44701T), isolated from a smear-ripened cheese.</title>
        <authorList>
            <consortium name="US DOE Joint Genome Institute (JGI-PGF)"/>
            <person name="Walter F."/>
            <person name="Albersmeier A."/>
            <person name="Kalinowski J."/>
            <person name="Ruckert C."/>
        </authorList>
    </citation>
    <scope>NUCLEOTIDE SEQUENCE</scope>
    <source>
        <strain evidence="4">CGMCC 1.12777</strain>
    </source>
</reference>
<dbReference type="GO" id="GO:0008171">
    <property type="term" value="F:O-methyltransferase activity"/>
    <property type="evidence" value="ECO:0007669"/>
    <property type="project" value="InterPro"/>
</dbReference>
<gene>
    <name evidence="4" type="ORF">GCM10007096_38440</name>
</gene>
<keyword evidence="3" id="KW-0949">S-adenosyl-L-methionine</keyword>
<dbReference type="EMBL" id="BMFV01000042">
    <property type="protein sequence ID" value="GGH87737.1"/>
    <property type="molecule type" value="Genomic_DNA"/>
</dbReference>
<accession>A0A8J3ENE6</accession>
<protein>
    <submittedName>
        <fullName evidence="4">O-methyltransferase</fullName>
    </submittedName>
</protein>
<evidence type="ECO:0000313" key="4">
    <source>
        <dbReference type="EMBL" id="GGH87737.1"/>
    </source>
</evidence>
<dbReference type="GO" id="GO:0032259">
    <property type="term" value="P:methylation"/>
    <property type="evidence" value="ECO:0007669"/>
    <property type="project" value="UniProtKB-KW"/>
</dbReference>
<dbReference type="SUPFAM" id="SSF53335">
    <property type="entry name" value="S-adenosyl-L-methionine-dependent methyltransferases"/>
    <property type="match status" value="1"/>
</dbReference>
<keyword evidence="2" id="KW-0808">Transferase</keyword>
<evidence type="ECO:0000313" key="5">
    <source>
        <dbReference type="Proteomes" id="UP000656813"/>
    </source>
</evidence>
<name>A0A8J3ENE6_9BACL</name>
<organism evidence="4 5">
    <name type="scientific">Pullulanibacillus pueri</name>
    <dbReference type="NCBI Taxonomy" id="1437324"/>
    <lineage>
        <taxon>Bacteria</taxon>
        <taxon>Bacillati</taxon>
        <taxon>Bacillota</taxon>
        <taxon>Bacilli</taxon>
        <taxon>Bacillales</taxon>
        <taxon>Sporolactobacillaceae</taxon>
        <taxon>Pullulanibacillus</taxon>
    </lineage>
</organism>
<dbReference type="PROSITE" id="PS51682">
    <property type="entry name" value="SAM_OMT_I"/>
    <property type="match status" value="1"/>
</dbReference>
<sequence length="210" mass="23437">MNANQYIQNLFVKKDPEAEAILQSLEDNEIPNISIPPETGHFMTLLIKLSGAKKALEIGALGGYSGLHILRGLPKDGTLLSLEIRDEYVDLAKENLTKAGYGENISYRLGSALDSLEQLKQEKETFDLFFIDADKRNYIHYLEASIALARPNALILVDNTLRGGRVYDPENQEKTTKFIREFNEYLSDHAQLDAIILPIGDGLAMARVKG</sequence>
<keyword evidence="5" id="KW-1185">Reference proteome</keyword>
<dbReference type="Proteomes" id="UP000656813">
    <property type="component" value="Unassembled WGS sequence"/>
</dbReference>
<dbReference type="AlphaFoldDB" id="A0A8J3ENE6"/>
<dbReference type="PANTHER" id="PTHR10509:SF14">
    <property type="entry name" value="CAFFEOYL-COA O-METHYLTRANSFERASE 3-RELATED"/>
    <property type="match status" value="1"/>
</dbReference>
<dbReference type="InterPro" id="IPR050362">
    <property type="entry name" value="Cation-dep_OMT"/>
</dbReference>
<dbReference type="InterPro" id="IPR029063">
    <property type="entry name" value="SAM-dependent_MTases_sf"/>
</dbReference>
<proteinExistence type="predicted"/>
<dbReference type="GO" id="GO:0008757">
    <property type="term" value="F:S-adenosylmethionine-dependent methyltransferase activity"/>
    <property type="evidence" value="ECO:0007669"/>
    <property type="project" value="TreeGrafter"/>
</dbReference>
<evidence type="ECO:0000256" key="2">
    <source>
        <dbReference type="ARBA" id="ARBA00022679"/>
    </source>
</evidence>
<dbReference type="Pfam" id="PF01596">
    <property type="entry name" value="Methyltransf_3"/>
    <property type="match status" value="1"/>
</dbReference>
<evidence type="ECO:0000256" key="3">
    <source>
        <dbReference type="ARBA" id="ARBA00022691"/>
    </source>
</evidence>
<dbReference type="PANTHER" id="PTHR10509">
    <property type="entry name" value="O-METHYLTRANSFERASE-RELATED"/>
    <property type="match status" value="1"/>
</dbReference>
<keyword evidence="1" id="KW-0489">Methyltransferase</keyword>